<reference evidence="2" key="1">
    <citation type="journal article" date="2005" name="Nature">
        <title>The map-based sequence of the rice genome.</title>
        <authorList>
            <consortium name="International rice genome sequencing project (IRGSP)"/>
            <person name="Matsumoto T."/>
            <person name="Wu J."/>
            <person name="Kanamori H."/>
            <person name="Katayose Y."/>
            <person name="Fujisawa M."/>
            <person name="Namiki N."/>
            <person name="Mizuno H."/>
            <person name="Yamamoto K."/>
            <person name="Antonio B.A."/>
            <person name="Baba T."/>
            <person name="Sakata K."/>
            <person name="Nagamura Y."/>
            <person name="Aoki H."/>
            <person name="Arikawa K."/>
            <person name="Arita K."/>
            <person name="Bito T."/>
            <person name="Chiden Y."/>
            <person name="Fujitsuka N."/>
            <person name="Fukunaka R."/>
            <person name="Hamada M."/>
            <person name="Harada C."/>
            <person name="Hayashi A."/>
            <person name="Hijishita S."/>
            <person name="Honda M."/>
            <person name="Hosokawa S."/>
            <person name="Ichikawa Y."/>
            <person name="Idonuma A."/>
            <person name="Iijima M."/>
            <person name="Ikeda M."/>
            <person name="Ikeno M."/>
            <person name="Ito K."/>
            <person name="Ito S."/>
            <person name="Ito T."/>
            <person name="Ito Y."/>
            <person name="Ito Y."/>
            <person name="Iwabuchi A."/>
            <person name="Kamiya K."/>
            <person name="Karasawa W."/>
            <person name="Kurita K."/>
            <person name="Katagiri S."/>
            <person name="Kikuta A."/>
            <person name="Kobayashi H."/>
            <person name="Kobayashi N."/>
            <person name="Machita K."/>
            <person name="Maehara T."/>
            <person name="Masukawa M."/>
            <person name="Mizubayashi T."/>
            <person name="Mukai Y."/>
            <person name="Nagasaki H."/>
            <person name="Nagata Y."/>
            <person name="Naito S."/>
            <person name="Nakashima M."/>
            <person name="Nakama Y."/>
            <person name="Nakamichi Y."/>
            <person name="Nakamura M."/>
            <person name="Meguro A."/>
            <person name="Negishi M."/>
            <person name="Ohta I."/>
            <person name="Ohta T."/>
            <person name="Okamoto M."/>
            <person name="Ono N."/>
            <person name="Saji S."/>
            <person name="Sakaguchi M."/>
            <person name="Sakai K."/>
            <person name="Shibata M."/>
            <person name="Shimokawa T."/>
            <person name="Song J."/>
            <person name="Takazaki Y."/>
            <person name="Terasawa K."/>
            <person name="Tsugane M."/>
            <person name="Tsuji K."/>
            <person name="Ueda S."/>
            <person name="Waki K."/>
            <person name="Yamagata H."/>
            <person name="Yamamoto M."/>
            <person name="Yamamoto S."/>
            <person name="Yamane H."/>
            <person name="Yoshiki S."/>
            <person name="Yoshihara R."/>
            <person name="Yukawa K."/>
            <person name="Zhong H."/>
            <person name="Yano M."/>
            <person name="Yuan Q."/>
            <person name="Ouyang S."/>
            <person name="Liu J."/>
            <person name="Jones K.M."/>
            <person name="Gansberger K."/>
            <person name="Moffat K."/>
            <person name="Hill J."/>
            <person name="Bera J."/>
            <person name="Fadrosh D."/>
            <person name="Jin S."/>
            <person name="Johri S."/>
            <person name="Kim M."/>
            <person name="Overton L."/>
            <person name="Reardon M."/>
            <person name="Tsitrin T."/>
            <person name="Vuong H."/>
            <person name="Weaver B."/>
            <person name="Ciecko A."/>
            <person name="Tallon L."/>
            <person name="Jackson J."/>
            <person name="Pai G."/>
            <person name="Aken S.V."/>
            <person name="Utterback T."/>
            <person name="Reidmuller S."/>
            <person name="Feldblyum T."/>
            <person name="Hsiao J."/>
            <person name="Zismann V."/>
            <person name="Iobst S."/>
            <person name="de Vazeille A.R."/>
            <person name="Buell C.R."/>
            <person name="Ying K."/>
            <person name="Li Y."/>
            <person name="Lu T."/>
            <person name="Huang Y."/>
            <person name="Zhao Q."/>
            <person name="Feng Q."/>
            <person name="Zhang L."/>
            <person name="Zhu J."/>
            <person name="Weng Q."/>
            <person name="Mu J."/>
            <person name="Lu Y."/>
            <person name="Fan D."/>
            <person name="Liu Y."/>
            <person name="Guan J."/>
            <person name="Zhang Y."/>
            <person name="Yu S."/>
            <person name="Liu X."/>
            <person name="Zhang Y."/>
            <person name="Hong G."/>
            <person name="Han B."/>
            <person name="Choisne N."/>
            <person name="Demange N."/>
            <person name="Orjeda G."/>
            <person name="Samain S."/>
            <person name="Cattolico L."/>
            <person name="Pelletier E."/>
            <person name="Couloux A."/>
            <person name="Segurens B."/>
            <person name="Wincker P."/>
            <person name="D'Hont A."/>
            <person name="Scarpelli C."/>
            <person name="Weissenbach J."/>
            <person name="Salanoubat M."/>
            <person name="Quetier F."/>
            <person name="Yu Y."/>
            <person name="Kim H.R."/>
            <person name="Rambo T."/>
            <person name="Currie J."/>
            <person name="Collura K."/>
            <person name="Luo M."/>
            <person name="Yang T."/>
            <person name="Ammiraju J.S.S."/>
            <person name="Engler F."/>
            <person name="Soderlund C."/>
            <person name="Wing R.A."/>
            <person name="Palmer L.E."/>
            <person name="de la Bastide M."/>
            <person name="Spiegel L."/>
            <person name="Nascimento L."/>
            <person name="Zutavern T."/>
            <person name="O'Shaughnessy A."/>
            <person name="Dike S."/>
            <person name="Dedhia N."/>
            <person name="Preston R."/>
            <person name="Balija V."/>
            <person name="McCombie W.R."/>
            <person name="Chow T."/>
            <person name="Chen H."/>
            <person name="Chung M."/>
            <person name="Chen C."/>
            <person name="Shaw J."/>
            <person name="Wu H."/>
            <person name="Hsiao K."/>
            <person name="Chao Y."/>
            <person name="Chu M."/>
            <person name="Cheng C."/>
            <person name="Hour A."/>
            <person name="Lee P."/>
            <person name="Lin S."/>
            <person name="Lin Y."/>
            <person name="Liou J."/>
            <person name="Liu S."/>
            <person name="Hsing Y."/>
            <person name="Raghuvanshi S."/>
            <person name="Mohanty A."/>
            <person name="Bharti A.K."/>
            <person name="Gaur A."/>
            <person name="Gupta V."/>
            <person name="Kumar D."/>
            <person name="Ravi V."/>
            <person name="Vij S."/>
            <person name="Kapur A."/>
            <person name="Khurana P."/>
            <person name="Khurana P."/>
            <person name="Khurana J.P."/>
            <person name="Tyagi A.K."/>
            <person name="Gaikwad K."/>
            <person name="Singh A."/>
            <person name="Dalal V."/>
            <person name="Srivastava S."/>
            <person name="Dixit A."/>
            <person name="Pal A.K."/>
            <person name="Ghazi I.A."/>
            <person name="Yadav M."/>
            <person name="Pandit A."/>
            <person name="Bhargava A."/>
            <person name="Sureshbabu K."/>
            <person name="Batra K."/>
            <person name="Sharma T.R."/>
            <person name="Mohapatra T."/>
            <person name="Singh N.K."/>
            <person name="Messing J."/>
            <person name="Nelson A.B."/>
            <person name="Fuks G."/>
            <person name="Kavchok S."/>
            <person name="Keizer G."/>
            <person name="Linton E."/>
            <person name="Llaca V."/>
            <person name="Song R."/>
            <person name="Tanyolac B."/>
            <person name="Young S."/>
            <person name="Ho-Il K."/>
            <person name="Hahn J.H."/>
            <person name="Sangsakoo G."/>
            <person name="Vanavichit A."/>
            <person name="de Mattos Luiz.A.T."/>
            <person name="Zimmer P.D."/>
            <person name="Malone G."/>
            <person name="Dellagostin O."/>
            <person name="de Oliveira A.C."/>
            <person name="Bevan M."/>
            <person name="Bancroft I."/>
            <person name="Minx P."/>
            <person name="Cordum H."/>
            <person name="Wilson R."/>
            <person name="Cheng Z."/>
            <person name="Jin W."/>
            <person name="Jiang J."/>
            <person name="Leong S.A."/>
            <person name="Iwama H."/>
            <person name="Gojobori T."/>
            <person name="Itoh T."/>
            <person name="Niimura Y."/>
            <person name="Fujii Y."/>
            <person name="Habara T."/>
            <person name="Sakai H."/>
            <person name="Sato Y."/>
            <person name="Wilson G."/>
            <person name="Kumar K."/>
            <person name="McCouch S."/>
            <person name="Juretic N."/>
            <person name="Hoen D."/>
            <person name="Wright S."/>
            <person name="Bruskiewich R."/>
            <person name="Bureau T."/>
            <person name="Miyao A."/>
            <person name="Hirochika H."/>
            <person name="Nishikawa T."/>
            <person name="Kadowaki K."/>
            <person name="Sugiura M."/>
            <person name="Burr B."/>
            <person name="Sasaki T."/>
        </authorList>
    </citation>
    <scope>NUCLEOTIDE SEQUENCE [LARGE SCALE GENOMIC DNA]</scope>
    <source>
        <strain evidence="2">cv. Nipponbare</strain>
    </source>
</reference>
<evidence type="ECO:0000313" key="2">
    <source>
        <dbReference type="Proteomes" id="UP000059680"/>
    </source>
</evidence>
<proteinExistence type="predicted"/>
<reference evidence="1 2" key="3">
    <citation type="journal article" date="2013" name="Rice">
        <title>Improvement of the Oryza sativa Nipponbare reference genome using next generation sequence and optical map data.</title>
        <authorList>
            <person name="Kawahara Y."/>
            <person name="de la Bastide M."/>
            <person name="Hamilton J.P."/>
            <person name="Kanamori H."/>
            <person name="McCombie W.R."/>
            <person name="Ouyang S."/>
            <person name="Schwartz D.C."/>
            <person name="Tanaka T."/>
            <person name="Wu J."/>
            <person name="Zhou S."/>
            <person name="Childs K.L."/>
            <person name="Davidson R.M."/>
            <person name="Lin H."/>
            <person name="Quesada-Ocampo L."/>
            <person name="Vaillancourt B."/>
            <person name="Sakai H."/>
            <person name="Lee S.S."/>
            <person name="Kim J."/>
            <person name="Numa H."/>
            <person name="Itoh T."/>
            <person name="Buell C.R."/>
            <person name="Matsumoto T."/>
        </authorList>
    </citation>
    <scope>NUCLEOTIDE SEQUENCE [LARGE SCALE GENOMIC DNA]</scope>
    <source>
        <strain evidence="2">cv. Nipponbare</strain>
    </source>
</reference>
<dbReference type="InParanoid" id="A0A0P0Y0G3"/>
<name>A0A0P0Y0G3_ORYSJ</name>
<gene>
    <name evidence="1" type="ordered locus">Os11g0203800</name>
    <name evidence="1" type="ORF">OSNPB_110203800</name>
</gene>
<dbReference type="PANTHER" id="PTHR34146">
    <property type="entry name" value="POLYNUCLEOTIDYL TRANSFERASE, RIBONUCLEASE H-LIKE SUPERFAMILY PROTEIN-RELATED"/>
    <property type="match status" value="1"/>
</dbReference>
<keyword evidence="2" id="KW-1185">Reference proteome</keyword>
<dbReference type="PaxDb" id="39947-A0A0P0Y0G3"/>
<dbReference type="EMBL" id="AP014967">
    <property type="protein sequence ID" value="BAT13108.1"/>
    <property type="molecule type" value="Genomic_DNA"/>
</dbReference>
<evidence type="ECO:0000313" key="1">
    <source>
        <dbReference type="EMBL" id="BAT13108.1"/>
    </source>
</evidence>
<dbReference type="AlphaFoldDB" id="A0A0P0Y0G3"/>
<sequence>MVFSTASLGPALPVAPPLLELQKSRLSRRPGHSETLTKETESIIENIEVVYAVKVAGLWNNEREWDSEKLSSLFVEEAVQKILQVPLMQDDSSDMLFWKHTKNGQCTSKSAHKEFYKGETQNLRQGIFREPSQVNYLAEAMINTFSQVASQSDLQVIEYPMENIRRADNFPDGIRCVTFLTDNATIANTAKKRRFMEEPGHWSSRPF</sequence>
<dbReference type="Proteomes" id="UP000059680">
    <property type="component" value="Chromosome 11"/>
</dbReference>
<dbReference type="PANTHER" id="PTHR34146:SF3">
    <property type="entry name" value="POLYNUCLEOTIDYL TRANSFERASE, RIBONUCLEASE H-LIKE SUPERFAMILY PROTEIN"/>
    <property type="match status" value="1"/>
</dbReference>
<organism evidence="1 2">
    <name type="scientific">Oryza sativa subsp. japonica</name>
    <name type="common">Rice</name>
    <dbReference type="NCBI Taxonomy" id="39947"/>
    <lineage>
        <taxon>Eukaryota</taxon>
        <taxon>Viridiplantae</taxon>
        <taxon>Streptophyta</taxon>
        <taxon>Embryophyta</taxon>
        <taxon>Tracheophyta</taxon>
        <taxon>Spermatophyta</taxon>
        <taxon>Magnoliopsida</taxon>
        <taxon>Liliopsida</taxon>
        <taxon>Poales</taxon>
        <taxon>Poaceae</taxon>
        <taxon>BOP clade</taxon>
        <taxon>Oryzoideae</taxon>
        <taxon>Oryzeae</taxon>
        <taxon>Oryzinae</taxon>
        <taxon>Oryza</taxon>
        <taxon>Oryza sativa</taxon>
    </lineage>
</organism>
<accession>A0A0P0Y0G3</accession>
<reference evidence="1 2" key="2">
    <citation type="journal article" date="2013" name="Plant Cell Physiol.">
        <title>Rice Annotation Project Database (RAP-DB): an integrative and interactive database for rice genomics.</title>
        <authorList>
            <person name="Sakai H."/>
            <person name="Lee S.S."/>
            <person name="Tanaka T."/>
            <person name="Numa H."/>
            <person name="Kim J."/>
            <person name="Kawahara Y."/>
            <person name="Wakimoto H."/>
            <person name="Yang C.C."/>
            <person name="Iwamoto M."/>
            <person name="Abe T."/>
            <person name="Yamada Y."/>
            <person name="Muto A."/>
            <person name="Inokuchi H."/>
            <person name="Ikemura T."/>
            <person name="Matsumoto T."/>
            <person name="Sasaki T."/>
            <person name="Itoh T."/>
        </authorList>
    </citation>
    <scope>NUCLEOTIDE SEQUENCE [LARGE SCALE GENOMIC DNA]</scope>
    <source>
        <strain evidence="2">cv. Nipponbare</strain>
    </source>
</reference>
<protein>
    <submittedName>
        <fullName evidence="1">Os11g0203800 protein</fullName>
    </submittedName>
</protein>